<name>A0A7I9VLF4_9BACT</name>
<proteinExistence type="predicted"/>
<feature type="compositionally biased region" description="Low complexity" evidence="1">
    <location>
        <begin position="351"/>
        <end position="367"/>
    </location>
</feature>
<dbReference type="EMBL" id="BJTG01000004">
    <property type="protein sequence ID" value="GEJ57244.1"/>
    <property type="molecule type" value="Genomic_DNA"/>
</dbReference>
<gene>
    <name evidence="2" type="ORF">AMYX_19850</name>
</gene>
<organism evidence="2 3">
    <name type="scientific">Anaeromyxobacter diazotrophicus</name>
    <dbReference type="NCBI Taxonomy" id="2590199"/>
    <lineage>
        <taxon>Bacteria</taxon>
        <taxon>Pseudomonadati</taxon>
        <taxon>Myxococcota</taxon>
        <taxon>Myxococcia</taxon>
        <taxon>Myxococcales</taxon>
        <taxon>Cystobacterineae</taxon>
        <taxon>Anaeromyxobacteraceae</taxon>
        <taxon>Anaeromyxobacter</taxon>
    </lineage>
</organism>
<feature type="compositionally biased region" description="Low complexity" evidence="1">
    <location>
        <begin position="56"/>
        <end position="73"/>
    </location>
</feature>
<feature type="region of interest" description="Disordered" evidence="1">
    <location>
        <begin position="48"/>
        <end position="129"/>
    </location>
</feature>
<keyword evidence="3" id="KW-1185">Reference proteome</keyword>
<protein>
    <submittedName>
        <fullName evidence="2">Uncharacterized protein</fullName>
    </submittedName>
</protein>
<evidence type="ECO:0000256" key="1">
    <source>
        <dbReference type="SAM" id="MobiDB-lite"/>
    </source>
</evidence>
<feature type="compositionally biased region" description="Low complexity" evidence="1">
    <location>
        <begin position="93"/>
        <end position="104"/>
    </location>
</feature>
<accession>A0A7I9VLF4</accession>
<evidence type="ECO:0000313" key="2">
    <source>
        <dbReference type="EMBL" id="GEJ57244.1"/>
    </source>
</evidence>
<feature type="compositionally biased region" description="Low complexity" evidence="1">
    <location>
        <begin position="374"/>
        <end position="400"/>
    </location>
</feature>
<sequence>MPEIDEELIARALRWCADAGRPSSPQAVRDALAPLSWDELLAARALLADPPPARPLGPRALSELARGASPAEAAAREQAGDFGEGGVPRPAPEAEAAPRRASGGTRRGRKAAGPVVHRARDRAAPAAPAAPVWPRLDDLHASEGRAVLERLVREHGARRAPLVAALAAAWRRGDGTPPDAEDLARLLDVHGLTRGFERRERDELLHALRAAGGVRRAAAAAVGLTAEELEAALQRLGAAAAAESIRASHREELRRRELLSDRAHLLLTEEVRLVDLGLLAEFEADLRARLPEHARALRASRAGPLAAALAESLGLGPSDPERLAARLGLALETLAGSGPASARPAPPPRPGSGRPGRAGVRSGTGASRSGGGSPRSWSATPRSAAAPRPSGSRSPAARPSAGGGRPGRVGARASGARSPGRPGRGGPRPGRPAPRKPPAR</sequence>
<dbReference type="RefSeq" id="WP_176064714.1">
    <property type="nucleotide sequence ID" value="NZ_BJTG01000004.1"/>
</dbReference>
<comment type="caution">
    <text evidence="2">The sequence shown here is derived from an EMBL/GenBank/DDBJ whole genome shotgun (WGS) entry which is preliminary data.</text>
</comment>
<feature type="region of interest" description="Disordered" evidence="1">
    <location>
        <begin position="335"/>
        <end position="440"/>
    </location>
</feature>
<feature type="compositionally biased region" description="Low complexity" evidence="1">
    <location>
        <begin position="408"/>
        <end position="421"/>
    </location>
</feature>
<dbReference type="Proteomes" id="UP000503640">
    <property type="component" value="Unassembled WGS sequence"/>
</dbReference>
<reference evidence="3" key="1">
    <citation type="journal article" date="2020" name="Appl. Environ. Microbiol.">
        <title>Diazotrophic Anaeromyxobacter Isolates from Soils.</title>
        <authorList>
            <person name="Masuda Y."/>
            <person name="Yamanaka H."/>
            <person name="Xu Z.X."/>
            <person name="Shiratori Y."/>
            <person name="Aono T."/>
            <person name="Amachi S."/>
            <person name="Senoo K."/>
            <person name="Itoh H."/>
        </authorList>
    </citation>
    <scope>NUCLEOTIDE SEQUENCE [LARGE SCALE GENOMIC DNA]</scope>
    <source>
        <strain evidence="3">R267</strain>
    </source>
</reference>
<evidence type="ECO:0000313" key="3">
    <source>
        <dbReference type="Proteomes" id="UP000503640"/>
    </source>
</evidence>
<dbReference type="AlphaFoldDB" id="A0A7I9VLF4"/>